<proteinExistence type="predicted"/>
<reference evidence="2 3" key="1">
    <citation type="submission" date="2016-02" db="EMBL/GenBank/DDBJ databases">
        <title>Genome sequence of Clostridium tepidiprofundi DSM 19306.</title>
        <authorList>
            <person name="Poehlein A."/>
            <person name="Daniel R."/>
        </authorList>
    </citation>
    <scope>NUCLEOTIDE SEQUENCE [LARGE SCALE GENOMIC DNA]</scope>
    <source>
        <strain evidence="2 3">DSM 19306</strain>
    </source>
</reference>
<dbReference type="STRING" id="1121338.CLTEP_02400"/>
<dbReference type="OrthoDB" id="1911210at2"/>
<organism evidence="2 3">
    <name type="scientific">Clostridium tepidiprofundi DSM 19306</name>
    <dbReference type="NCBI Taxonomy" id="1121338"/>
    <lineage>
        <taxon>Bacteria</taxon>
        <taxon>Bacillati</taxon>
        <taxon>Bacillota</taxon>
        <taxon>Clostridia</taxon>
        <taxon>Eubacteriales</taxon>
        <taxon>Clostridiaceae</taxon>
        <taxon>Clostridium</taxon>
    </lineage>
</organism>
<feature type="coiled-coil region" evidence="1">
    <location>
        <begin position="10"/>
        <end position="95"/>
    </location>
</feature>
<dbReference type="PATRIC" id="fig|1121338.3.peg.244"/>
<dbReference type="SUPFAM" id="SSF88659">
    <property type="entry name" value="Sigma3 and sigma4 domains of RNA polymerase sigma factors"/>
    <property type="match status" value="1"/>
</dbReference>
<evidence type="ECO:0000313" key="2">
    <source>
        <dbReference type="EMBL" id="KYH35847.1"/>
    </source>
</evidence>
<evidence type="ECO:0000256" key="1">
    <source>
        <dbReference type="SAM" id="Coils"/>
    </source>
</evidence>
<evidence type="ECO:0000313" key="3">
    <source>
        <dbReference type="Proteomes" id="UP000075531"/>
    </source>
</evidence>
<keyword evidence="1" id="KW-0175">Coiled coil</keyword>
<sequence>MNEFKKRKQVEEWLRDYKSIKASIKNLKEEYKLLQDTSSAIDVSKEVVSKTNKFNSEVENTIIKLNELENRIKRMEHLINKIDRALNTLNDTEREIVINRCIENKYYYQFTHLIYVSERTAKRIKQEALRKMVIVMFGL</sequence>
<dbReference type="Proteomes" id="UP000075531">
    <property type="component" value="Unassembled WGS sequence"/>
</dbReference>
<dbReference type="EMBL" id="LTBA01000001">
    <property type="protein sequence ID" value="KYH35847.1"/>
    <property type="molecule type" value="Genomic_DNA"/>
</dbReference>
<accession>A0A151B870</accession>
<dbReference type="NCBIfam" id="TIGR01636">
    <property type="entry name" value="phage_rinA"/>
    <property type="match status" value="1"/>
</dbReference>
<protein>
    <submittedName>
        <fullName evidence="2">Uncharacterized protein</fullName>
    </submittedName>
</protein>
<keyword evidence="3" id="KW-1185">Reference proteome</keyword>
<comment type="caution">
    <text evidence="2">The sequence shown here is derived from an EMBL/GenBank/DDBJ whole genome shotgun (WGS) entry which is preliminary data.</text>
</comment>
<dbReference type="RefSeq" id="WP_066821298.1">
    <property type="nucleotide sequence ID" value="NZ_LTBA01000001.1"/>
</dbReference>
<dbReference type="InterPro" id="IPR006523">
    <property type="entry name" value="RinA"/>
</dbReference>
<dbReference type="InterPro" id="IPR013324">
    <property type="entry name" value="RNA_pol_sigma_r3/r4-like"/>
</dbReference>
<gene>
    <name evidence="2" type="ORF">CLTEP_02400</name>
</gene>
<dbReference type="AlphaFoldDB" id="A0A151B870"/>
<name>A0A151B870_9CLOT</name>